<name>A0A8H5HXM5_9AGAR</name>
<sequence>MKLTFPLEQLLHLAVSAEFSQNLEAINFKPQNGSTTWQSSPMNSDSRTFAIHIEFGKDDLDGNHTLLVYASRTVEGSNTPGTTNSESSLLVDSIKVESAISAALTAQWPSIEDRTDSEDLVMNQNHSTSKGVDCKGGALGSQMLLFPDPTLPSETPQYTGNNVVTGTHILNSTPSQPEPGYLWESDSFINLSLDDEDECNQRASANSTHERPTISGFEDPTVTMSLSSSPSWSTDCFGMADSQYGLGSAELTSARYAITRKRFRYTLRCNWHWWPLIRPVVRSVSSVG</sequence>
<evidence type="ECO:0000313" key="1">
    <source>
        <dbReference type="EMBL" id="KAF5391219.1"/>
    </source>
</evidence>
<gene>
    <name evidence="1" type="ORF">D9757_003054</name>
</gene>
<dbReference type="EMBL" id="JAACJN010000011">
    <property type="protein sequence ID" value="KAF5391219.1"/>
    <property type="molecule type" value="Genomic_DNA"/>
</dbReference>
<reference evidence="1 2" key="1">
    <citation type="journal article" date="2020" name="ISME J.">
        <title>Uncovering the hidden diversity of litter-decomposition mechanisms in mushroom-forming fungi.</title>
        <authorList>
            <person name="Floudas D."/>
            <person name="Bentzer J."/>
            <person name="Ahren D."/>
            <person name="Johansson T."/>
            <person name="Persson P."/>
            <person name="Tunlid A."/>
        </authorList>
    </citation>
    <scope>NUCLEOTIDE SEQUENCE [LARGE SCALE GENOMIC DNA]</scope>
    <source>
        <strain evidence="1 2">CBS 406.79</strain>
    </source>
</reference>
<comment type="caution">
    <text evidence="1">The sequence shown here is derived from an EMBL/GenBank/DDBJ whole genome shotgun (WGS) entry which is preliminary data.</text>
</comment>
<protein>
    <submittedName>
        <fullName evidence="1">Uncharacterized protein</fullName>
    </submittedName>
</protein>
<evidence type="ECO:0000313" key="2">
    <source>
        <dbReference type="Proteomes" id="UP000518752"/>
    </source>
</evidence>
<proteinExistence type="predicted"/>
<dbReference type="Proteomes" id="UP000518752">
    <property type="component" value="Unassembled WGS sequence"/>
</dbReference>
<organism evidence="1 2">
    <name type="scientific">Collybiopsis confluens</name>
    <dbReference type="NCBI Taxonomy" id="2823264"/>
    <lineage>
        <taxon>Eukaryota</taxon>
        <taxon>Fungi</taxon>
        <taxon>Dikarya</taxon>
        <taxon>Basidiomycota</taxon>
        <taxon>Agaricomycotina</taxon>
        <taxon>Agaricomycetes</taxon>
        <taxon>Agaricomycetidae</taxon>
        <taxon>Agaricales</taxon>
        <taxon>Marasmiineae</taxon>
        <taxon>Omphalotaceae</taxon>
        <taxon>Collybiopsis</taxon>
    </lineage>
</organism>
<accession>A0A8H5HXM5</accession>
<dbReference type="AlphaFoldDB" id="A0A8H5HXM5"/>
<keyword evidence="2" id="KW-1185">Reference proteome</keyword>